<feature type="transmembrane region" description="Helical" evidence="6">
    <location>
        <begin position="498"/>
        <end position="518"/>
    </location>
</feature>
<dbReference type="AlphaFoldDB" id="A0A9D4QNE1"/>
<evidence type="ECO:0000256" key="3">
    <source>
        <dbReference type="ARBA" id="ARBA00022989"/>
    </source>
</evidence>
<evidence type="ECO:0000313" key="9">
    <source>
        <dbReference type="Proteomes" id="UP000828390"/>
    </source>
</evidence>
<feature type="domain" description="G-protein coupled receptors family 2 profile 2" evidence="7">
    <location>
        <begin position="299"/>
        <end position="547"/>
    </location>
</feature>
<dbReference type="CDD" id="cd15039">
    <property type="entry name" value="7tmB3_Methuselah-like"/>
    <property type="match status" value="1"/>
</dbReference>
<dbReference type="PRINTS" id="PR00249">
    <property type="entry name" value="GPCRSECRETIN"/>
</dbReference>
<evidence type="ECO:0000256" key="2">
    <source>
        <dbReference type="ARBA" id="ARBA00022692"/>
    </source>
</evidence>
<accession>A0A9D4QNE1</accession>
<dbReference type="GO" id="GO:0007166">
    <property type="term" value="P:cell surface receptor signaling pathway"/>
    <property type="evidence" value="ECO:0007669"/>
    <property type="project" value="InterPro"/>
</dbReference>
<evidence type="ECO:0000256" key="4">
    <source>
        <dbReference type="ARBA" id="ARBA00023136"/>
    </source>
</evidence>
<keyword evidence="2 6" id="KW-0812">Transmembrane</keyword>
<dbReference type="Proteomes" id="UP000828390">
    <property type="component" value="Unassembled WGS sequence"/>
</dbReference>
<feature type="transmembrane region" description="Helical" evidence="6">
    <location>
        <begin position="298"/>
        <end position="323"/>
    </location>
</feature>
<sequence>MCRQLSCAKGFVLSERDISRCVMNDTTSHRENVHTLNLQVQMIPIKTTRLKSNEITLFAEKVFPNLIRAQARLLNHRIGLCESRSFIKLKLPVMPSVGDILRGGKFDENIEAFLLDIYLYVGNVQNFTELMQNIGGVFKNQFIGHYQMEFSYFDPRWFAVSINKELSTSTLMEINNRLHSLILKEAFEYSINDASSGNAILPVNPTIAHDCSSTIIMTPSPFCSRVTITPDDVSEHLPVSDELLLSDTKFTIGKTVLTFDSYIRMFSGNISVCWEEYMEKRSKYFTKVSSNPSKTSAVFGYISLICLSISILSLIATLIVYIILPNLRTLPGLNIMSLSTWLLISSSLLFANNFVTVDVEWLCKTLGFLLHFSLLSGFGWMFICTFHIMRTFTSLTNHSKNAPIPYSTYVRYVAVAEILAIVLSASHVIVSMKTNNTFGYGGHPCYLTNPRMNLFFVAIPISVVMVTNLVMFISVIVKLMRLPQLNGTKSRERNNITIFIKLSTITGMAWIFGIVYELTDVELFGFLFIIFNASQGVLIMFSFVINKRVASLLFKNTFAAPKSLSTNQTKTRPTKEMAQASQHVT</sequence>
<evidence type="ECO:0000313" key="8">
    <source>
        <dbReference type="EMBL" id="KAH3837389.1"/>
    </source>
</evidence>
<feature type="transmembrane region" description="Helical" evidence="6">
    <location>
        <begin position="335"/>
        <end position="356"/>
    </location>
</feature>
<comment type="caution">
    <text evidence="8">The sequence shown here is derived from an EMBL/GenBank/DDBJ whole genome shotgun (WGS) entry which is preliminary data.</text>
</comment>
<dbReference type="PANTHER" id="PTHR45902">
    <property type="entry name" value="LATROPHILIN RECEPTOR-LIKE PROTEIN A"/>
    <property type="match status" value="1"/>
</dbReference>
<dbReference type="GO" id="GO:0016020">
    <property type="term" value="C:membrane"/>
    <property type="evidence" value="ECO:0007669"/>
    <property type="project" value="UniProtKB-SubCell"/>
</dbReference>
<dbReference type="InterPro" id="IPR017981">
    <property type="entry name" value="GPCR_2-like_7TM"/>
</dbReference>
<evidence type="ECO:0000259" key="7">
    <source>
        <dbReference type="PROSITE" id="PS50261"/>
    </source>
</evidence>
<evidence type="ECO:0000256" key="6">
    <source>
        <dbReference type="SAM" id="Phobius"/>
    </source>
</evidence>
<feature type="region of interest" description="Disordered" evidence="5">
    <location>
        <begin position="565"/>
        <end position="585"/>
    </location>
</feature>
<evidence type="ECO:0000256" key="1">
    <source>
        <dbReference type="ARBA" id="ARBA00004141"/>
    </source>
</evidence>
<name>A0A9D4QNE1_DREPO</name>
<feature type="transmembrane region" description="Helical" evidence="6">
    <location>
        <begin position="368"/>
        <end position="388"/>
    </location>
</feature>
<dbReference type="GO" id="GO:0004930">
    <property type="term" value="F:G protein-coupled receptor activity"/>
    <property type="evidence" value="ECO:0007669"/>
    <property type="project" value="InterPro"/>
</dbReference>
<proteinExistence type="predicted"/>
<keyword evidence="3 6" id="KW-1133">Transmembrane helix</keyword>
<dbReference type="EMBL" id="JAIWYP010000004">
    <property type="protein sequence ID" value="KAH3837389.1"/>
    <property type="molecule type" value="Genomic_DNA"/>
</dbReference>
<protein>
    <recommendedName>
        <fullName evidence="7">G-protein coupled receptors family 2 profile 2 domain-containing protein</fullName>
    </recommendedName>
</protein>
<dbReference type="Gene3D" id="1.20.1070.10">
    <property type="entry name" value="Rhodopsin 7-helix transmembrane proteins"/>
    <property type="match status" value="1"/>
</dbReference>
<dbReference type="InterPro" id="IPR053231">
    <property type="entry name" value="GPCR_LN-TM7"/>
</dbReference>
<feature type="transmembrane region" description="Helical" evidence="6">
    <location>
        <begin position="524"/>
        <end position="545"/>
    </location>
</feature>
<dbReference type="PROSITE" id="PS50261">
    <property type="entry name" value="G_PROTEIN_RECEP_F2_4"/>
    <property type="match status" value="1"/>
</dbReference>
<evidence type="ECO:0000256" key="5">
    <source>
        <dbReference type="SAM" id="MobiDB-lite"/>
    </source>
</evidence>
<keyword evidence="4 6" id="KW-0472">Membrane</keyword>
<dbReference type="InterPro" id="IPR000832">
    <property type="entry name" value="GPCR_2_secretin-like"/>
</dbReference>
<reference evidence="8" key="1">
    <citation type="journal article" date="2019" name="bioRxiv">
        <title>The Genome of the Zebra Mussel, Dreissena polymorpha: A Resource for Invasive Species Research.</title>
        <authorList>
            <person name="McCartney M.A."/>
            <person name="Auch B."/>
            <person name="Kono T."/>
            <person name="Mallez S."/>
            <person name="Zhang Y."/>
            <person name="Obille A."/>
            <person name="Becker A."/>
            <person name="Abrahante J.E."/>
            <person name="Garbe J."/>
            <person name="Badalamenti J.P."/>
            <person name="Herman A."/>
            <person name="Mangelson H."/>
            <person name="Liachko I."/>
            <person name="Sullivan S."/>
            <person name="Sone E.D."/>
            <person name="Koren S."/>
            <person name="Silverstein K.A.T."/>
            <person name="Beckman K.B."/>
            <person name="Gohl D.M."/>
        </authorList>
    </citation>
    <scope>NUCLEOTIDE SEQUENCE</scope>
    <source>
        <strain evidence="8">Duluth1</strain>
        <tissue evidence="8">Whole animal</tissue>
    </source>
</reference>
<dbReference type="PANTHER" id="PTHR45902:SF1">
    <property type="entry name" value="LATROPHILIN RECEPTOR-LIKE PROTEIN A"/>
    <property type="match status" value="1"/>
</dbReference>
<keyword evidence="9" id="KW-1185">Reference proteome</keyword>
<reference evidence="8" key="2">
    <citation type="submission" date="2020-11" db="EMBL/GenBank/DDBJ databases">
        <authorList>
            <person name="McCartney M.A."/>
            <person name="Auch B."/>
            <person name="Kono T."/>
            <person name="Mallez S."/>
            <person name="Becker A."/>
            <person name="Gohl D.M."/>
            <person name="Silverstein K.A.T."/>
            <person name="Koren S."/>
            <person name="Bechman K.B."/>
            <person name="Herman A."/>
            <person name="Abrahante J.E."/>
            <person name="Garbe J."/>
        </authorList>
    </citation>
    <scope>NUCLEOTIDE SEQUENCE</scope>
    <source>
        <strain evidence="8">Duluth1</strain>
        <tissue evidence="8">Whole animal</tissue>
    </source>
</reference>
<comment type="subcellular location">
    <subcellularLocation>
        <location evidence="1">Membrane</location>
        <topology evidence="1">Multi-pass membrane protein</topology>
    </subcellularLocation>
</comment>
<gene>
    <name evidence="8" type="ORF">DPMN_110777</name>
</gene>
<organism evidence="8 9">
    <name type="scientific">Dreissena polymorpha</name>
    <name type="common">Zebra mussel</name>
    <name type="synonym">Mytilus polymorpha</name>
    <dbReference type="NCBI Taxonomy" id="45954"/>
    <lineage>
        <taxon>Eukaryota</taxon>
        <taxon>Metazoa</taxon>
        <taxon>Spiralia</taxon>
        <taxon>Lophotrochozoa</taxon>
        <taxon>Mollusca</taxon>
        <taxon>Bivalvia</taxon>
        <taxon>Autobranchia</taxon>
        <taxon>Heteroconchia</taxon>
        <taxon>Euheterodonta</taxon>
        <taxon>Imparidentia</taxon>
        <taxon>Neoheterodontei</taxon>
        <taxon>Myida</taxon>
        <taxon>Dreissenoidea</taxon>
        <taxon>Dreissenidae</taxon>
        <taxon>Dreissena</taxon>
    </lineage>
</organism>
<feature type="transmembrane region" description="Helical" evidence="6">
    <location>
        <begin position="452"/>
        <end position="477"/>
    </location>
</feature>
<dbReference type="Pfam" id="PF00002">
    <property type="entry name" value="7tm_2"/>
    <property type="match status" value="1"/>
</dbReference>
<feature type="transmembrane region" description="Helical" evidence="6">
    <location>
        <begin position="409"/>
        <end position="432"/>
    </location>
</feature>